<dbReference type="PANTHER" id="PTHR43394:SF1">
    <property type="entry name" value="ATP-BINDING CASSETTE SUB-FAMILY B MEMBER 10, MITOCHONDRIAL"/>
    <property type="match status" value="1"/>
</dbReference>
<dbReference type="InterPro" id="IPR011527">
    <property type="entry name" value="ABC1_TM_dom"/>
</dbReference>
<organism evidence="12 13">
    <name type="scientific">Holospora obtusa F1</name>
    <dbReference type="NCBI Taxonomy" id="1399147"/>
    <lineage>
        <taxon>Bacteria</taxon>
        <taxon>Pseudomonadati</taxon>
        <taxon>Pseudomonadota</taxon>
        <taxon>Alphaproteobacteria</taxon>
        <taxon>Holosporales</taxon>
        <taxon>Holosporaceae</taxon>
        <taxon>Holospora</taxon>
    </lineage>
</organism>
<dbReference type="SUPFAM" id="SSF90123">
    <property type="entry name" value="ABC transporter transmembrane region"/>
    <property type="match status" value="1"/>
</dbReference>
<dbReference type="PROSITE" id="PS50929">
    <property type="entry name" value="ABC_TM1F"/>
    <property type="match status" value="1"/>
</dbReference>
<dbReference type="PROSITE" id="PS00211">
    <property type="entry name" value="ABC_TRANSPORTER_1"/>
    <property type="match status" value="1"/>
</dbReference>
<dbReference type="InterPro" id="IPR039421">
    <property type="entry name" value="Type_1_exporter"/>
</dbReference>
<dbReference type="Gene3D" id="1.20.1560.10">
    <property type="entry name" value="ABC transporter type 1, transmembrane domain"/>
    <property type="match status" value="1"/>
</dbReference>
<proteinExistence type="predicted"/>
<evidence type="ECO:0000256" key="3">
    <source>
        <dbReference type="ARBA" id="ARBA00022475"/>
    </source>
</evidence>
<feature type="transmembrane region" description="Helical" evidence="9">
    <location>
        <begin position="71"/>
        <end position="97"/>
    </location>
</feature>
<dbReference type="PANTHER" id="PTHR43394">
    <property type="entry name" value="ATP-DEPENDENT PERMEASE MDL1, MITOCHONDRIAL"/>
    <property type="match status" value="1"/>
</dbReference>
<dbReference type="FunFam" id="3.40.50.300:FF:000299">
    <property type="entry name" value="ABC transporter ATP-binding protein/permease"/>
    <property type="match status" value="1"/>
</dbReference>
<keyword evidence="13" id="KW-1185">Reference proteome</keyword>
<gene>
    <name evidence="12" type="ORF">P618_200728</name>
</gene>
<dbReference type="EMBL" id="AWTR02000065">
    <property type="protein sequence ID" value="ETZ07100.1"/>
    <property type="molecule type" value="Genomic_DNA"/>
</dbReference>
<protein>
    <submittedName>
        <fullName evidence="12">ABC transporter ATP-binding protein</fullName>
    </submittedName>
</protein>
<dbReference type="Proteomes" id="UP000019112">
    <property type="component" value="Unassembled WGS sequence"/>
</dbReference>
<evidence type="ECO:0000256" key="5">
    <source>
        <dbReference type="ARBA" id="ARBA00022741"/>
    </source>
</evidence>
<keyword evidence="4 9" id="KW-0812">Transmembrane</keyword>
<feature type="transmembrane region" description="Helical" evidence="9">
    <location>
        <begin position="170"/>
        <end position="194"/>
    </location>
</feature>
<sequence>MSKSSDLHQVPFFQLVNFLWKSCLYTKGCSLFLVLCPMLWAAELSLMPYAIGKFLDCLHPEVTYKEVLSPLFLFFSALLMVLISYRLFNYMIGICMVPKLRSRLARIGLSQVFNMSYEALKEELPGKISGKISDLPKVVPELLEMFCWKVLAPLIALALSLILLNQKDKIFALITFIWAIFFITANLAMVPYLIERSAQFAQCGNQILGVISDSILNAFTVKIYSQEEKEDSYLKKNCKKGEITEKNLQWAYFFLHLCLSLCYVAMLGLTLYVAFHQFKKGKISVGDLAVIMNLNLGIAHVLWESSFEFSRIAQHLGRMKQVLEMFSSSALFVQEPKKPQHNVKAAIFRSPPSIRFDHVTFSYSPEVSLFRDLCLTICSGEKIGLVGYSGAGKTSLVQLLLGLYSPDRGKVLVNDLPVSTMNLQFLYKNVTFISQNPQFFRRTILENLTYGCEDITLEQVDSACSQAGILKRIQELEHGYQTVLEDQGSPLSGGEKQRLSIAKAFLRNTPVLILDEVTAQQDAITEQSIQISLGALMQGKTCIVIAHRLRVVTLMDRLFVFNHGKIEQIGPHDLLIHQNGLYKKLWDIQNSTSSLPIKNL</sequence>
<evidence type="ECO:0000256" key="8">
    <source>
        <dbReference type="ARBA" id="ARBA00023136"/>
    </source>
</evidence>
<evidence type="ECO:0000313" key="12">
    <source>
        <dbReference type="EMBL" id="ETZ07100.1"/>
    </source>
</evidence>
<dbReference type="SMART" id="SM00382">
    <property type="entry name" value="AAA"/>
    <property type="match status" value="1"/>
</dbReference>
<reference evidence="12 13" key="1">
    <citation type="journal article" date="2014" name="FEMS Microbiol. Lett.">
        <title>Draft genome sequences of three Holospora species (Holospora obtusa, Holospora undulata, and Holospora elegans), endonuclear symbiotic bacteria of the ciliate Paramecium caudatum.</title>
        <authorList>
            <person name="Dohra H."/>
            <person name="Tanaka K."/>
            <person name="Suzuki T."/>
            <person name="Fujishima M."/>
            <person name="Suzuki H."/>
        </authorList>
    </citation>
    <scope>NUCLEOTIDE SEQUENCE [LARGE SCALE GENOMIC DNA]</scope>
    <source>
        <strain evidence="12 13">F1</strain>
    </source>
</reference>
<feature type="transmembrane region" description="Helical" evidence="9">
    <location>
        <begin position="31"/>
        <end position="51"/>
    </location>
</feature>
<feature type="domain" description="ABC transporter" evidence="10">
    <location>
        <begin position="354"/>
        <end position="588"/>
    </location>
</feature>
<evidence type="ECO:0000256" key="2">
    <source>
        <dbReference type="ARBA" id="ARBA00022448"/>
    </source>
</evidence>
<name>W6TGQ1_HOLOB</name>
<dbReference type="SUPFAM" id="SSF52540">
    <property type="entry name" value="P-loop containing nucleoside triphosphate hydrolases"/>
    <property type="match status" value="1"/>
</dbReference>
<dbReference type="PROSITE" id="PS50893">
    <property type="entry name" value="ABC_TRANSPORTER_2"/>
    <property type="match status" value="1"/>
</dbReference>
<dbReference type="eggNOG" id="COG1132">
    <property type="taxonomic scope" value="Bacteria"/>
</dbReference>
<dbReference type="InterPro" id="IPR003439">
    <property type="entry name" value="ABC_transporter-like_ATP-bd"/>
</dbReference>
<dbReference type="GO" id="GO:0016887">
    <property type="term" value="F:ATP hydrolysis activity"/>
    <property type="evidence" value="ECO:0007669"/>
    <property type="project" value="InterPro"/>
</dbReference>
<feature type="domain" description="ABC transmembrane type-1" evidence="11">
    <location>
        <begin position="46"/>
        <end position="314"/>
    </location>
</feature>
<evidence type="ECO:0000259" key="10">
    <source>
        <dbReference type="PROSITE" id="PS50893"/>
    </source>
</evidence>
<dbReference type="Pfam" id="PF00664">
    <property type="entry name" value="ABC_membrane"/>
    <property type="match status" value="1"/>
</dbReference>
<dbReference type="InterPro" id="IPR017871">
    <property type="entry name" value="ABC_transporter-like_CS"/>
</dbReference>
<keyword evidence="2" id="KW-0813">Transport</keyword>
<keyword evidence="7 9" id="KW-1133">Transmembrane helix</keyword>
<keyword evidence="5" id="KW-0547">Nucleotide-binding</keyword>
<evidence type="ECO:0000256" key="1">
    <source>
        <dbReference type="ARBA" id="ARBA00004651"/>
    </source>
</evidence>
<feature type="transmembrane region" description="Helical" evidence="9">
    <location>
        <begin position="250"/>
        <end position="273"/>
    </location>
</feature>
<comment type="subcellular location">
    <subcellularLocation>
        <location evidence="1">Cell membrane</location>
        <topology evidence="1">Multi-pass membrane protein</topology>
    </subcellularLocation>
</comment>
<dbReference type="STRING" id="1399147.P618_200728"/>
<keyword evidence="6 12" id="KW-0067">ATP-binding</keyword>
<evidence type="ECO:0000256" key="7">
    <source>
        <dbReference type="ARBA" id="ARBA00022989"/>
    </source>
</evidence>
<evidence type="ECO:0000259" key="11">
    <source>
        <dbReference type="PROSITE" id="PS50929"/>
    </source>
</evidence>
<comment type="caution">
    <text evidence="12">The sequence shown here is derived from an EMBL/GenBank/DDBJ whole genome shotgun (WGS) entry which is preliminary data.</text>
</comment>
<dbReference type="InterPro" id="IPR027417">
    <property type="entry name" value="P-loop_NTPase"/>
</dbReference>
<dbReference type="OrthoDB" id="9804259at2"/>
<dbReference type="GO" id="GO:0015421">
    <property type="term" value="F:ABC-type oligopeptide transporter activity"/>
    <property type="evidence" value="ECO:0007669"/>
    <property type="project" value="TreeGrafter"/>
</dbReference>
<keyword evidence="3" id="KW-1003">Cell membrane</keyword>
<dbReference type="Gene3D" id="3.40.50.300">
    <property type="entry name" value="P-loop containing nucleotide triphosphate hydrolases"/>
    <property type="match status" value="1"/>
</dbReference>
<dbReference type="AlphaFoldDB" id="W6TGQ1"/>
<dbReference type="RefSeq" id="WP_021826873.1">
    <property type="nucleotide sequence ID" value="NZ_AWTR02000065.1"/>
</dbReference>
<dbReference type="GO" id="GO:0005524">
    <property type="term" value="F:ATP binding"/>
    <property type="evidence" value="ECO:0007669"/>
    <property type="project" value="UniProtKB-KW"/>
</dbReference>
<evidence type="ECO:0000256" key="9">
    <source>
        <dbReference type="SAM" id="Phobius"/>
    </source>
</evidence>
<feature type="transmembrane region" description="Helical" evidence="9">
    <location>
        <begin position="146"/>
        <end position="164"/>
    </location>
</feature>
<dbReference type="GO" id="GO:0005886">
    <property type="term" value="C:plasma membrane"/>
    <property type="evidence" value="ECO:0007669"/>
    <property type="project" value="UniProtKB-SubCell"/>
</dbReference>
<dbReference type="InterPro" id="IPR003593">
    <property type="entry name" value="AAA+_ATPase"/>
</dbReference>
<evidence type="ECO:0000256" key="6">
    <source>
        <dbReference type="ARBA" id="ARBA00022840"/>
    </source>
</evidence>
<evidence type="ECO:0000313" key="13">
    <source>
        <dbReference type="Proteomes" id="UP000019112"/>
    </source>
</evidence>
<evidence type="ECO:0000256" key="4">
    <source>
        <dbReference type="ARBA" id="ARBA00022692"/>
    </source>
</evidence>
<dbReference type="InterPro" id="IPR036640">
    <property type="entry name" value="ABC1_TM_sf"/>
</dbReference>
<keyword evidence="8 9" id="KW-0472">Membrane</keyword>
<accession>W6TGQ1</accession>
<dbReference type="Pfam" id="PF00005">
    <property type="entry name" value="ABC_tran"/>
    <property type="match status" value="1"/>
</dbReference>